<dbReference type="SUPFAM" id="SSF47413">
    <property type="entry name" value="lambda repressor-like DNA-binding domains"/>
    <property type="match status" value="1"/>
</dbReference>
<dbReference type="PROSITE" id="PS50943">
    <property type="entry name" value="HTH_CROC1"/>
    <property type="match status" value="1"/>
</dbReference>
<dbReference type="CDD" id="cd00093">
    <property type="entry name" value="HTH_XRE"/>
    <property type="match status" value="1"/>
</dbReference>
<dbReference type="AlphaFoldDB" id="F2KS96"/>
<name>F2KS96_ARCVS</name>
<dbReference type="OrthoDB" id="371772at2157"/>
<dbReference type="HOGENOM" id="CLU_077869_0_0_2"/>
<dbReference type="Pfam" id="PF01381">
    <property type="entry name" value="HTH_3"/>
    <property type="match status" value="1"/>
</dbReference>
<dbReference type="STRING" id="693661.Arcve_2045"/>
<gene>
    <name evidence="2" type="ordered locus">Arcve_2045</name>
</gene>
<dbReference type="Gene3D" id="1.10.260.40">
    <property type="entry name" value="lambda repressor-like DNA-binding domains"/>
    <property type="match status" value="1"/>
</dbReference>
<accession>F2KS96</accession>
<organism evidence="2 3">
    <name type="scientific">Archaeoglobus veneficus (strain DSM 11195 / SNP6)</name>
    <dbReference type="NCBI Taxonomy" id="693661"/>
    <lineage>
        <taxon>Archaea</taxon>
        <taxon>Methanobacteriati</taxon>
        <taxon>Methanobacteriota</taxon>
        <taxon>Archaeoglobi</taxon>
        <taxon>Archaeoglobales</taxon>
        <taxon>Archaeoglobaceae</taxon>
        <taxon>Archaeoglobus</taxon>
    </lineage>
</organism>
<dbReference type="InterPro" id="IPR017271">
    <property type="entry name" value="Tscrpt_reg_HTH_MJ1545_prd"/>
</dbReference>
<evidence type="ECO:0000313" key="3">
    <source>
        <dbReference type="Proteomes" id="UP000008136"/>
    </source>
</evidence>
<keyword evidence="3" id="KW-1185">Reference proteome</keyword>
<dbReference type="SMART" id="SM00530">
    <property type="entry name" value="HTH_XRE"/>
    <property type="match status" value="1"/>
</dbReference>
<dbReference type="InterPro" id="IPR001387">
    <property type="entry name" value="Cro/C1-type_HTH"/>
</dbReference>
<dbReference type="RefSeq" id="WP_013684686.1">
    <property type="nucleotide sequence ID" value="NC_015320.1"/>
</dbReference>
<dbReference type="PIRSF" id="PIRSF037724">
    <property type="entry name" value="TF_HTH_MJ1545_prd"/>
    <property type="match status" value="1"/>
</dbReference>
<feature type="domain" description="HTH cro/C1-type" evidence="1">
    <location>
        <begin position="26"/>
        <end position="81"/>
    </location>
</feature>
<evidence type="ECO:0000259" key="1">
    <source>
        <dbReference type="PROSITE" id="PS50943"/>
    </source>
</evidence>
<dbReference type="Proteomes" id="UP000008136">
    <property type="component" value="Chromosome"/>
</dbReference>
<protein>
    <submittedName>
        <fullName evidence="2">Transcriptional regulator, XRE family</fullName>
    </submittedName>
</protein>
<proteinExistence type="predicted"/>
<dbReference type="GeneID" id="10395178"/>
<evidence type="ECO:0000313" key="2">
    <source>
        <dbReference type="EMBL" id="AEA48035.1"/>
    </source>
</evidence>
<dbReference type="GO" id="GO:0003677">
    <property type="term" value="F:DNA binding"/>
    <property type="evidence" value="ECO:0007669"/>
    <property type="project" value="InterPro"/>
</dbReference>
<dbReference type="eggNOG" id="arCOG04060">
    <property type="taxonomic scope" value="Archaea"/>
</dbReference>
<sequence>MDSAAKALADKISGEVVFAENPGKTLKKWRLIFEVSQKELAAKLNVSPSVISDYEGDRRKSPGIAFVRKIIEALLDIDRERGYRTVSKYRDLIDGFQIDVILDMKEYDEPVISSKFRDIIDGEDVTNYEKLVNGHTIVDSLKAIVSLNSYDFYRLYGFTTERALIFTKVSTGRSPMVAVRVANLKPAVVVLHSLKASQVDKIAAKIADIEKIHLIATEMPVEDMVKALRRYVR</sequence>
<reference evidence="2 3" key="1">
    <citation type="submission" date="2011-03" db="EMBL/GenBank/DDBJ databases">
        <title>The complete genome of Archaeoglobus veneficus SNP6.</title>
        <authorList>
            <consortium name="US DOE Joint Genome Institute (JGI-PGF)"/>
            <person name="Lucas S."/>
            <person name="Copeland A."/>
            <person name="Lapidus A."/>
            <person name="Bruce D."/>
            <person name="Goodwin L."/>
            <person name="Pitluck S."/>
            <person name="Kyrpides N."/>
            <person name="Mavromatis K."/>
            <person name="Pagani I."/>
            <person name="Ivanova N."/>
            <person name="Mikhailova N."/>
            <person name="Lu M."/>
            <person name="Detter J.C."/>
            <person name="Tapia R."/>
            <person name="Han C."/>
            <person name="Land M."/>
            <person name="Hauser L."/>
            <person name="Markowitz V."/>
            <person name="Cheng J.-F."/>
            <person name="Hugenholtz P."/>
            <person name="Woyke T."/>
            <person name="Wu D."/>
            <person name="Spring S."/>
            <person name="Brambilla E."/>
            <person name="Klenk H.-P."/>
            <person name="Eisen J.A."/>
        </authorList>
    </citation>
    <scope>NUCLEOTIDE SEQUENCE [LARGE SCALE GENOMIC DNA]</scope>
    <source>
        <strain>SNP6</strain>
    </source>
</reference>
<dbReference type="KEGG" id="ave:Arcve_2045"/>
<dbReference type="InterPro" id="IPR010982">
    <property type="entry name" value="Lambda_DNA-bd_dom_sf"/>
</dbReference>
<dbReference type="EMBL" id="CP002588">
    <property type="protein sequence ID" value="AEA48035.1"/>
    <property type="molecule type" value="Genomic_DNA"/>
</dbReference>